<organism evidence="2 3">
    <name type="scientific">Liparis tanakae</name>
    <name type="common">Tanaka's snailfish</name>
    <dbReference type="NCBI Taxonomy" id="230148"/>
    <lineage>
        <taxon>Eukaryota</taxon>
        <taxon>Metazoa</taxon>
        <taxon>Chordata</taxon>
        <taxon>Craniata</taxon>
        <taxon>Vertebrata</taxon>
        <taxon>Euteleostomi</taxon>
        <taxon>Actinopterygii</taxon>
        <taxon>Neopterygii</taxon>
        <taxon>Teleostei</taxon>
        <taxon>Neoteleostei</taxon>
        <taxon>Acanthomorphata</taxon>
        <taxon>Eupercaria</taxon>
        <taxon>Perciformes</taxon>
        <taxon>Cottioidei</taxon>
        <taxon>Cottales</taxon>
        <taxon>Liparidae</taxon>
        <taxon>Liparis</taxon>
    </lineage>
</organism>
<comment type="caution">
    <text evidence="2">The sequence shown here is derived from an EMBL/GenBank/DDBJ whole genome shotgun (WGS) entry which is preliminary data.</text>
</comment>
<dbReference type="AlphaFoldDB" id="A0A4Z2G4M0"/>
<dbReference type="EMBL" id="SRLO01000723">
    <property type="protein sequence ID" value="TNN47833.1"/>
    <property type="molecule type" value="Genomic_DNA"/>
</dbReference>
<name>A0A4Z2G4M0_9TELE</name>
<keyword evidence="3" id="KW-1185">Reference proteome</keyword>
<evidence type="ECO:0000256" key="1">
    <source>
        <dbReference type="SAM" id="MobiDB-lite"/>
    </source>
</evidence>
<accession>A0A4Z2G4M0</accession>
<protein>
    <submittedName>
        <fullName evidence="2">Uncharacterized protein</fullName>
    </submittedName>
</protein>
<gene>
    <name evidence="2" type="ORF">EYF80_041976</name>
</gene>
<evidence type="ECO:0000313" key="3">
    <source>
        <dbReference type="Proteomes" id="UP000314294"/>
    </source>
</evidence>
<feature type="compositionally biased region" description="Pro residues" evidence="1">
    <location>
        <begin position="88"/>
        <end position="101"/>
    </location>
</feature>
<feature type="compositionally biased region" description="Basic and acidic residues" evidence="1">
    <location>
        <begin position="44"/>
        <end position="58"/>
    </location>
</feature>
<evidence type="ECO:0000313" key="2">
    <source>
        <dbReference type="EMBL" id="TNN47833.1"/>
    </source>
</evidence>
<feature type="compositionally biased region" description="Polar residues" evidence="1">
    <location>
        <begin position="68"/>
        <end position="84"/>
    </location>
</feature>
<dbReference type="Proteomes" id="UP000314294">
    <property type="component" value="Unassembled WGS sequence"/>
</dbReference>
<proteinExistence type="predicted"/>
<reference evidence="2 3" key="1">
    <citation type="submission" date="2019-03" db="EMBL/GenBank/DDBJ databases">
        <title>First draft genome of Liparis tanakae, snailfish: a comprehensive survey of snailfish specific genes.</title>
        <authorList>
            <person name="Kim W."/>
            <person name="Song I."/>
            <person name="Jeong J.-H."/>
            <person name="Kim D."/>
            <person name="Kim S."/>
            <person name="Ryu S."/>
            <person name="Song J.Y."/>
            <person name="Lee S.K."/>
        </authorList>
    </citation>
    <scope>NUCLEOTIDE SEQUENCE [LARGE SCALE GENOMIC DNA]</scope>
    <source>
        <tissue evidence="2">Muscle</tissue>
    </source>
</reference>
<feature type="region of interest" description="Disordered" evidence="1">
    <location>
        <begin position="20"/>
        <end position="101"/>
    </location>
</feature>
<sequence length="120" mass="12934">MRAPPLHAARVGHAVIVFTLPTEMSPKRKREASEASPRGTSPWKHSEPPPRPHGEARNSTRPVAASHTLPSSYVLSIRTSTQRAGPTPSAPPTSPLLLPPLPLLLDSRMSSSVSKDHVMK</sequence>